<dbReference type="Proteomes" id="UP000831701">
    <property type="component" value="Chromosome 4"/>
</dbReference>
<keyword evidence="2" id="KW-1185">Reference proteome</keyword>
<accession>A0ACB8X1Q3</accession>
<name>A0ACB8X1Q3_9TELE</name>
<organism evidence="1 2">
    <name type="scientific">Scortum barcoo</name>
    <name type="common">barcoo grunter</name>
    <dbReference type="NCBI Taxonomy" id="214431"/>
    <lineage>
        <taxon>Eukaryota</taxon>
        <taxon>Metazoa</taxon>
        <taxon>Chordata</taxon>
        <taxon>Craniata</taxon>
        <taxon>Vertebrata</taxon>
        <taxon>Euteleostomi</taxon>
        <taxon>Actinopterygii</taxon>
        <taxon>Neopterygii</taxon>
        <taxon>Teleostei</taxon>
        <taxon>Neoteleostei</taxon>
        <taxon>Acanthomorphata</taxon>
        <taxon>Eupercaria</taxon>
        <taxon>Centrarchiformes</taxon>
        <taxon>Terapontoidei</taxon>
        <taxon>Terapontidae</taxon>
        <taxon>Scortum</taxon>
    </lineage>
</organism>
<proteinExistence type="predicted"/>
<evidence type="ECO:0000313" key="2">
    <source>
        <dbReference type="Proteomes" id="UP000831701"/>
    </source>
</evidence>
<sequence length="92" mass="10375">MKAIMIKTFKIFGSKWQLNDGVHVFTHYSANKRGAELVNRSPPGGELDLLADRPKRNVRNCWERLAEPSVREVFNSPPLGELLTDSEGGWGH</sequence>
<reference evidence="1" key="1">
    <citation type="submission" date="2022-04" db="EMBL/GenBank/DDBJ databases">
        <title>Jade perch genome.</title>
        <authorList>
            <person name="Chao B."/>
        </authorList>
    </citation>
    <scope>NUCLEOTIDE SEQUENCE</scope>
    <source>
        <strain evidence="1">CB-2022</strain>
    </source>
</reference>
<evidence type="ECO:0000313" key="1">
    <source>
        <dbReference type="EMBL" id="KAI3373881.1"/>
    </source>
</evidence>
<comment type="caution">
    <text evidence="1">The sequence shown here is derived from an EMBL/GenBank/DDBJ whole genome shotgun (WGS) entry which is preliminary data.</text>
</comment>
<dbReference type="EMBL" id="CM041534">
    <property type="protein sequence ID" value="KAI3373881.1"/>
    <property type="molecule type" value="Genomic_DNA"/>
</dbReference>
<protein>
    <submittedName>
        <fullName evidence="1">Uncharacterized protein</fullName>
    </submittedName>
</protein>
<gene>
    <name evidence="1" type="ORF">L3Q82_022447</name>
</gene>